<keyword evidence="1" id="KW-0805">Transcription regulation</keyword>
<feature type="compositionally biased region" description="Polar residues" evidence="5">
    <location>
        <begin position="110"/>
        <end position="121"/>
    </location>
</feature>
<dbReference type="OrthoDB" id="4764876at2759"/>
<dbReference type="PROSITE" id="PS50118">
    <property type="entry name" value="HMG_BOX_2"/>
    <property type="match status" value="1"/>
</dbReference>
<organism evidence="7 8">
    <name type="scientific">Xylaria multiplex</name>
    <dbReference type="NCBI Taxonomy" id="323545"/>
    <lineage>
        <taxon>Eukaryota</taxon>
        <taxon>Fungi</taxon>
        <taxon>Dikarya</taxon>
        <taxon>Ascomycota</taxon>
        <taxon>Pezizomycotina</taxon>
        <taxon>Sordariomycetes</taxon>
        <taxon>Xylariomycetidae</taxon>
        <taxon>Xylariales</taxon>
        <taxon>Xylariaceae</taxon>
        <taxon>Xylaria</taxon>
    </lineage>
</organism>
<sequence>MRGVADSVVIGLWDQAMLQLDAHTRSRNIKLSGTSFKALGEQGEHYFKQQASLLLNGPAEFHVDASNNNRIYLGISAEFVQQFGFAIQHSQGNRLPSLFPPMFQSGLYSPASQSTSASRYGTPSLRMPSSDFTFETPTPAPRYPISSPMQLGAIQSTAGPSSAQKRSIEMVNASSRQSSQSWSQMNTPQSSASGVSDEYRDDDDNDDEDNDDKPHVKRPCNSWILFRQAHHPIIAQKYPKIHNSQISKIISNIWKNMTKEEKKPWVDLALAKKEEHKRLNPGYKYKPAIKKNKPSAKRVKIQGQPALADPIEFFDMDAFRNDAGKNVANQSLAPQSTPGTPGQTGLVTPEINSQKIIDQVMALELTPEQLGLADDSAQNEDNQNIPNQTFTPQTFTPKTFTPQTFAPQAIPEQTGFNYNDPQGSSFLPQMSQQEPQQYQPGEFSDMLNFSQGGDEFLNEFDSQFLNFD</sequence>
<evidence type="ECO:0000256" key="4">
    <source>
        <dbReference type="PROSITE-ProRule" id="PRU00267"/>
    </source>
</evidence>
<feature type="compositionally biased region" description="Low complexity" evidence="5">
    <location>
        <begin position="428"/>
        <end position="440"/>
    </location>
</feature>
<feature type="domain" description="HMG box" evidence="6">
    <location>
        <begin position="216"/>
        <end position="284"/>
    </location>
</feature>
<dbReference type="GO" id="GO:0000122">
    <property type="term" value="P:negative regulation of transcription by RNA polymerase II"/>
    <property type="evidence" value="ECO:0007669"/>
    <property type="project" value="TreeGrafter"/>
</dbReference>
<evidence type="ECO:0000256" key="3">
    <source>
        <dbReference type="ARBA" id="ARBA00023163"/>
    </source>
</evidence>
<dbReference type="Pfam" id="PF00505">
    <property type="entry name" value="HMG_box"/>
    <property type="match status" value="1"/>
</dbReference>
<feature type="region of interest" description="Disordered" evidence="5">
    <location>
        <begin position="110"/>
        <end position="218"/>
    </location>
</feature>
<feature type="compositionally biased region" description="Polar residues" evidence="5">
    <location>
        <begin position="185"/>
        <end position="194"/>
    </location>
</feature>
<dbReference type="FunFam" id="1.10.30.10:FF:000041">
    <property type="entry name" value="HMG box family protein"/>
    <property type="match status" value="1"/>
</dbReference>
<keyword evidence="2 4" id="KW-0238">DNA-binding</keyword>
<gene>
    <name evidence="7" type="ORF">GQX73_g2876</name>
</gene>
<feature type="compositionally biased region" description="Polar residues" evidence="5">
    <location>
        <begin position="418"/>
        <end position="427"/>
    </location>
</feature>
<dbReference type="InParanoid" id="A0A7C8IUK9"/>
<feature type="DNA-binding region" description="HMG box" evidence="4">
    <location>
        <begin position="216"/>
        <end position="284"/>
    </location>
</feature>
<keyword evidence="3" id="KW-0804">Transcription</keyword>
<dbReference type="PANTHER" id="PTHR10270:SF161">
    <property type="entry name" value="SEX-DETERMINING REGION Y PROTEIN"/>
    <property type="match status" value="1"/>
</dbReference>
<feature type="compositionally biased region" description="Low complexity" evidence="5">
    <location>
        <begin position="174"/>
        <end position="184"/>
    </location>
</feature>
<dbReference type="EMBL" id="WUBL01000020">
    <property type="protein sequence ID" value="KAF2970658.1"/>
    <property type="molecule type" value="Genomic_DNA"/>
</dbReference>
<dbReference type="InterPro" id="IPR050140">
    <property type="entry name" value="SRY-related_HMG-box_TF-like"/>
</dbReference>
<dbReference type="GO" id="GO:0030154">
    <property type="term" value="P:cell differentiation"/>
    <property type="evidence" value="ECO:0007669"/>
    <property type="project" value="TreeGrafter"/>
</dbReference>
<evidence type="ECO:0000256" key="5">
    <source>
        <dbReference type="SAM" id="MobiDB-lite"/>
    </source>
</evidence>
<evidence type="ECO:0000313" key="8">
    <source>
        <dbReference type="Proteomes" id="UP000481858"/>
    </source>
</evidence>
<feature type="compositionally biased region" description="Acidic residues" evidence="5">
    <location>
        <begin position="199"/>
        <end position="211"/>
    </location>
</feature>
<feature type="compositionally biased region" description="Polar residues" evidence="5">
    <location>
        <begin position="147"/>
        <end position="165"/>
    </location>
</feature>
<protein>
    <recommendedName>
        <fullName evidence="6">HMG box domain-containing protein</fullName>
    </recommendedName>
</protein>
<reference evidence="7 8" key="1">
    <citation type="submission" date="2019-12" db="EMBL/GenBank/DDBJ databases">
        <title>Draft genome sequence of the ascomycete Xylaria multiplex DSM 110363.</title>
        <authorList>
            <person name="Buettner E."/>
            <person name="Kellner H."/>
        </authorList>
    </citation>
    <scope>NUCLEOTIDE SEQUENCE [LARGE SCALE GENOMIC DNA]</scope>
    <source>
        <strain evidence="7 8">DSM 110363</strain>
    </source>
</reference>
<dbReference type="Proteomes" id="UP000481858">
    <property type="component" value="Unassembled WGS sequence"/>
</dbReference>
<dbReference type="SMART" id="SM00398">
    <property type="entry name" value="HMG"/>
    <property type="match status" value="1"/>
</dbReference>
<dbReference type="Gene3D" id="1.10.30.10">
    <property type="entry name" value="High mobility group box domain"/>
    <property type="match status" value="1"/>
</dbReference>
<name>A0A7C8IUK9_9PEZI</name>
<dbReference type="CDD" id="cd01389">
    <property type="entry name" value="HMG-box_ROX1-like"/>
    <property type="match status" value="1"/>
</dbReference>
<dbReference type="InterPro" id="IPR036910">
    <property type="entry name" value="HMG_box_dom_sf"/>
</dbReference>
<dbReference type="SUPFAM" id="SSF47095">
    <property type="entry name" value="HMG-box"/>
    <property type="match status" value="1"/>
</dbReference>
<comment type="caution">
    <text evidence="7">The sequence shown here is derived from an EMBL/GenBank/DDBJ whole genome shotgun (WGS) entry which is preliminary data.</text>
</comment>
<feature type="region of interest" description="Disordered" evidence="5">
    <location>
        <begin position="418"/>
        <end position="440"/>
    </location>
</feature>
<evidence type="ECO:0000313" key="7">
    <source>
        <dbReference type="EMBL" id="KAF2970658.1"/>
    </source>
</evidence>
<accession>A0A7C8IUK9</accession>
<proteinExistence type="predicted"/>
<keyword evidence="4" id="KW-0539">Nucleus</keyword>
<evidence type="ECO:0000259" key="6">
    <source>
        <dbReference type="PROSITE" id="PS50118"/>
    </source>
</evidence>
<dbReference type="GO" id="GO:0001228">
    <property type="term" value="F:DNA-binding transcription activator activity, RNA polymerase II-specific"/>
    <property type="evidence" value="ECO:0007669"/>
    <property type="project" value="TreeGrafter"/>
</dbReference>
<dbReference type="InterPro" id="IPR009071">
    <property type="entry name" value="HMG_box_dom"/>
</dbReference>
<dbReference type="PANTHER" id="PTHR10270">
    <property type="entry name" value="SOX TRANSCRIPTION FACTOR"/>
    <property type="match status" value="1"/>
</dbReference>
<keyword evidence="8" id="KW-1185">Reference proteome</keyword>
<dbReference type="GO" id="GO:0000978">
    <property type="term" value="F:RNA polymerase II cis-regulatory region sequence-specific DNA binding"/>
    <property type="evidence" value="ECO:0007669"/>
    <property type="project" value="TreeGrafter"/>
</dbReference>
<dbReference type="GO" id="GO:0005634">
    <property type="term" value="C:nucleus"/>
    <property type="evidence" value="ECO:0007669"/>
    <property type="project" value="UniProtKB-UniRule"/>
</dbReference>
<dbReference type="AlphaFoldDB" id="A0A7C8IUK9"/>
<evidence type="ECO:0000256" key="2">
    <source>
        <dbReference type="ARBA" id="ARBA00023125"/>
    </source>
</evidence>
<evidence type="ECO:0000256" key="1">
    <source>
        <dbReference type="ARBA" id="ARBA00023015"/>
    </source>
</evidence>